<evidence type="ECO:0000313" key="2">
    <source>
        <dbReference type="Proteomes" id="UP000184221"/>
    </source>
</evidence>
<accession>A0A1M5RKB9</accession>
<dbReference type="EMBL" id="FQXC01000002">
    <property type="protein sequence ID" value="SHH26283.1"/>
    <property type="molecule type" value="Genomic_DNA"/>
</dbReference>
<keyword evidence="2" id="KW-1185">Reference proteome</keyword>
<dbReference type="AlphaFoldDB" id="A0A1M5RKB9"/>
<sequence length="71" mass="7891">MSFEIGDLVRLKSGGPVMTVEALAGEDMLSATWFVPSDLNKLNAWFSAKSLSPATNKDEIWQQIMSETREN</sequence>
<dbReference type="Pfam" id="PF09926">
    <property type="entry name" value="DUF2158"/>
    <property type="match status" value="1"/>
</dbReference>
<organism evidence="1 2">
    <name type="scientific">Marivita hallyeonensis</name>
    <dbReference type="NCBI Taxonomy" id="996342"/>
    <lineage>
        <taxon>Bacteria</taxon>
        <taxon>Pseudomonadati</taxon>
        <taxon>Pseudomonadota</taxon>
        <taxon>Alphaproteobacteria</taxon>
        <taxon>Rhodobacterales</taxon>
        <taxon>Roseobacteraceae</taxon>
        <taxon>Marivita</taxon>
    </lineage>
</organism>
<dbReference type="OrthoDB" id="7173769at2"/>
<dbReference type="RefSeq" id="WP_072777123.1">
    <property type="nucleotide sequence ID" value="NZ_FQXC01000002.1"/>
</dbReference>
<dbReference type="STRING" id="996342.SAMN05443551_1781"/>
<name>A0A1M5RKB9_9RHOB</name>
<evidence type="ECO:0000313" key="1">
    <source>
        <dbReference type="EMBL" id="SHH26283.1"/>
    </source>
</evidence>
<protein>
    <submittedName>
        <fullName evidence="1">Uncharacterized small protein</fullName>
    </submittedName>
</protein>
<reference evidence="1 2" key="1">
    <citation type="submission" date="2016-11" db="EMBL/GenBank/DDBJ databases">
        <authorList>
            <person name="Jaros S."/>
            <person name="Januszkiewicz K."/>
            <person name="Wedrychowicz H."/>
        </authorList>
    </citation>
    <scope>NUCLEOTIDE SEQUENCE [LARGE SCALE GENOMIC DNA]</scope>
    <source>
        <strain evidence="1 2">DSM 29431</strain>
    </source>
</reference>
<proteinExistence type="predicted"/>
<gene>
    <name evidence="1" type="ORF">SAMN05443551_1781</name>
</gene>
<dbReference type="InterPro" id="IPR019226">
    <property type="entry name" value="DUF2158"/>
</dbReference>
<dbReference type="Proteomes" id="UP000184221">
    <property type="component" value="Unassembled WGS sequence"/>
</dbReference>